<evidence type="ECO:0000313" key="2">
    <source>
        <dbReference type="Proteomes" id="UP001183619"/>
    </source>
</evidence>
<gene>
    <name evidence="1" type="ORF">J2S37_002232</name>
</gene>
<proteinExistence type="predicted"/>
<sequence length="260" mass="28554">MKHFYSPCQNIALWWAAWLYGYESFEELNNALGELHGPHRRAGEEFNFLILAKTIRDQASHMPHVPRVGLWLGGPGDPVIASSQLVAHNDSDVDTHVPAAGDNSTVDDSIFEAIVLNDETVCIPHHDRSGTGWSLLTSTRPPRAYLSPGEADIALSNATRMAARFIENSNYNIRDLVAPRLSVGRLTDFYESPGLPSAVPPRCAKLIARADQVSAIVSTVTETLGDHYFDPQLLSLAQHIRAARMAAVNYAVMEWGRLAG</sequence>
<comment type="caution">
    <text evidence="1">The sequence shown here is derived from an EMBL/GenBank/DDBJ whole genome shotgun (WGS) entry which is preliminary data.</text>
</comment>
<dbReference type="EMBL" id="JAVDYF010000001">
    <property type="protein sequence ID" value="MDR7355694.1"/>
    <property type="molecule type" value="Genomic_DNA"/>
</dbReference>
<reference evidence="1 2" key="1">
    <citation type="submission" date="2023-07" db="EMBL/GenBank/DDBJ databases">
        <title>Sequencing the genomes of 1000 actinobacteria strains.</title>
        <authorList>
            <person name="Klenk H.-P."/>
        </authorList>
    </citation>
    <scope>NUCLEOTIDE SEQUENCE [LARGE SCALE GENOMIC DNA]</scope>
    <source>
        <strain evidence="1 2">DSM 44508</strain>
    </source>
</reference>
<protein>
    <submittedName>
        <fullName evidence="1">Uncharacterized protein</fullName>
    </submittedName>
</protein>
<organism evidence="1 2">
    <name type="scientific">Corynebacterium felinum</name>
    <dbReference type="NCBI Taxonomy" id="131318"/>
    <lineage>
        <taxon>Bacteria</taxon>
        <taxon>Bacillati</taxon>
        <taxon>Actinomycetota</taxon>
        <taxon>Actinomycetes</taxon>
        <taxon>Mycobacteriales</taxon>
        <taxon>Corynebacteriaceae</taxon>
        <taxon>Corynebacterium</taxon>
    </lineage>
</organism>
<keyword evidence="2" id="KW-1185">Reference proteome</keyword>
<dbReference type="Proteomes" id="UP001183619">
    <property type="component" value="Unassembled WGS sequence"/>
</dbReference>
<accession>A0ABU2BCJ0</accession>
<evidence type="ECO:0000313" key="1">
    <source>
        <dbReference type="EMBL" id="MDR7355694.1"/>
    </source>
</evidence>
<name>A0ABU2BCJ0_9CORY</name>
<dbReference type="RefSeq" id="WP_277103707.1">
    <property type="nucleotide sequence ID" value="NZ_BAAAJS010000051.1"/>
</dbReference>